<reference evidence="6 7" key="1">
    <citation type="submission" date="2021-04" db="EMBL/GenBank/DDBJ databases">
        <authorList>
            <person name="Bliznina A."/>
        </authorList>
    </citation>
    <scope>NUCLEOTIDE SEQUENCE [LARGE SCALE GENOMIC DNA]</scope>
</reference>
<dbReference type="EMBL" id="OU015566">
    <property type="protein sequence ID" value="CAG5108128.1"/>
    <property type="molecule type" value="Genomic_DNA"/>
</dbReference>
<feature type="region of interest" description="Disordered" evidence="4">
    <location>
        <begin position="1"/>
        <end position="40"/>
    </location>
</feature>
<dbReference type="CDD" id="cd04491">
    <property type="entry name" value="SoSSB_OBF"/>
    <property type="match status" value="1"/>
</dbReference>
<comment type="caution">
    <text evidence="3">Lacks conserved residue(s) required for the propagation of feature annotation.</text>
</comment>
<evidence type="ECO:0000256" key="3">
    <source>
        <dbReference type="PROSITE-ProRule" id="PRU00446"/>
    </source>
</evidence>
<feature type="domain" description="Olfactomedin-like" evidence="5">
    <location>
        <begin position="301"/>
        <end position="534"/>
    </location>
</feature>
<evidence type="ECO:0000313" key="6">
    <source>
        <dbReference type="EMBL" id="CAG5108128.1"/>
    </source>
</evidence>
<dbReference type="Gene3D" id="2.40.50.140">
    <property type="entry name" value="Nucleic acid-binding proteins"/>
    <property type="match status" value="1"/>
</dbReference>
<evidence type="ECO:0000256" key="2">
    <source>
        <dbReference type="ARBA" id="ARBA00022525"/>
    </source>
</evidence>
<dbReference type="Proteomes" id="UP001158576">
    <property type="component" value="Chromosome 1"/>
</dbReference>
<dbReference type="InterPro" id="IPR050605">
    <property type="entry name" value="Olfactomedin-like_domain"/>
</dbReference>
<evidence type="ECO:0000259" key="5">
    <source>
        <dbReference type="PROSITE" id="PS51132"/>
    </source>
</evidence>
<evidence type="ECO:0000313" key="7">
    <source>
        <dbReference type="Proteomes" id="UP001158576"/>
    </source>
</evidence>
<dbReference type="SUPFAM" id="SSF50249">
    <property type="entry name" value="Nucleic acid-binding proteins"/>
    <property type="match status" value="1"/>
</dbReference>
<protein>
    <submittedName>
        <fullName evidence="6">Oidioi.mRNA.OKI2018_I69.chr1.g3646.t1.cds</fullName>
    </submittedName>
</protein>
<gene>
    <name evidence="6" type="ORF">OKIOD_LOCUS12411</name>
</gene>
<dbReference type="Pfam" id="PF02191">
    <property type="entry name" value="OLF"/>
    <property type="match status" value="1"/>
</dbReference>
<dbReference type="PROSITE" id="PS51132">
    <property type="entry name" value="OLF"/>
    <property type="match status" value="1"/>
</dbReference>
<accession>A0ABN7T1C5</accession>
<dbReference type="InterPro" id="IPR012340">
    <property type="entry name" value="NA-bd_OB-fold"/>
</dbReference>
<keyword evidence="2" id="KW-0964">Secreted</keyword>
<dbReference type="PANTHER" id="PTHR23192:SF87">
    <property type="entry name" value="AMASSIN-3"/>
    <property type="match status" value="1"/>
</dbReference>
<dbReference type="PANTHER" id="PTHR23192">
    <property type="entry name" value="OLFACTOMEDIN-RELATED"/>
    <property type="match status" value="1"/>
</dbReference>
<comment type="subcellular location">
    <subcellularLocation>
        <location evidence="1">Secreted</location>
    </subcellularLocation>
</comment>
<evidence type="ECO:0000256" key="1">
    <source>
        <dbReference type="ARBA" id="ARBA00004613"/>
    </source>
</evidence>
<dbReference type="SMART" id="SM00284">
    <property type="entry name" value="OLF"/>
    <property type="match status" value="1"/>
</dbReference>
<keyword evidence="7" id="KW-1185">Reference proteome</keyword>
<sequence length="538" mass="61595">MSVPQDPRNRNHNHNHNGNHRSTSGVRFNPQNAQGRPEPSVPEVVNWIKDLKLTTKTANLTVICLGVTNAIRTTDGNEVRNIIIADKTGRVNLSMWGELGGLVREGDILRIQRAYTKLFKDVLTLYISKNGSIQRVNEFCLQFNANNDLSDPNINWESGDPRQFKRSTSVHNEKLRADLKTNTGYIRELKEDSRSRFIRLKGIPEEENEDTAGKIVELLEYLGYQIEASDIERANRVGSKSEDRAAPRAIVVELSSYKLKQSVLVEAANKLRHTAYSVMDDETFVVMDDEQIDEIPSLDGKCGKITEVGEPVTYKKSGRMFGFWGRDAFRKESSSIYIMEHFYRNTLVVEYARLVDFIKDQPLTNYTVPYNWAGTGHQIYDGSVYFNKFNTSSIIRFDFATRKWAGSTDIDFAADETGLWVIYATLQNSLDIVVSKLDPKTLDVLKTFRTNWRKQWSGNAFMVCGVLYVLKKYDEKYTGLNFMYNTHTEAFKFIDIPFTNKYEWNTMVDYSPVDGLLYAWDRGHQVTYNLTLSNAGGH</sequence>
<name>A0ABN7T1C5_OIKDI</name>
<feature type="compositionally biased region" description="Basic residues" evidence="4">
    <location>
        <begin position="10"/>
        <end position="19"/>
    </location>
</feature>
<dbReference type="Gene3D" id="3.30.70.1820">
    <property type="entry name" value="L1 transposable element, RRM domain"/>
    <property type="match status" value="1"/>
</dbReference>
<dbReference type="InterPro" id="IPR003112">
    <property type="entry name" value="Olfac-like_dom"/>
</dbReference>
<evidence type="ECO:0000256" key="4">
    <source>
        <dbReference type="SAM" id="MobiDB-lite"/>
    </source>
</evidence>
<feature type="compositionally biased region" description="Polar residues" evidence="4">
    <location>
        <begin position="22"/>
        <end position="34"/>
    </location>
</feature>
<proteinExistence type="predicted"/>
<organism evidence="6 7">
    <name type="scientific">Oikopleura dioica</name>
    <name type="common">Tunicate</name>
    <dbReference type="NCBI Taxonomy" id="34765"/>
    <lineage>
        <taxon>Eukaryota</taxon>
        <taxon>Metazoa</taxon>
        <taxon>Chordata</taxon>
        <taxon>Tunicata</taxon>
        <taxon>Appendicularia</taxon>
        <taxon>Copelata</taxon>
        <taxon>Oikopleuridae</taxon>
        <taxon>Oikopleura</taxon>
    </lineage>
</organism>